<feature type="domain" description="CzcB-like alpha-helical hairpin" evidence="4">
    <location>
        <begin position="169"/>
        <end position="225"/>
    </location>
</feature>
<dbReference type="Gene3D" id="2.40.50.100">
    <property type="match status" value="1"/>
</dbReference>
<dbReference type="InterPro" id="IPR050465">
    <property type="entry name" value="UPF0194_transport"/>
</dbReference>
<name>A0ABU1J4T4_9BACL</name>
<dbReference type="Gene3D" id="1.20.1600.10">
    <property type="entry name" value="Outer membrane efflux proteins (OEP)"/>
    <property type="match status" value="1"/>
</dbReference>
<reference evidence="5 6" key="1">
    <citation type="submission" date="2023-07" db="EMBL/GenBank/DDBJ databases">
        <title>Genomic Encyclopedia of Type Strains, Phase IV (KMG-IV): sequencing the most valuable type-strain genomes for metagenomic binning, comparative biology and taxonomic classification.</title>
        <authorList>
            <person name="Goeker M."/>
        </authorList>
    </citation>
    <scope>NUCLEOTIDE SEQUENCE [LARGE SCALE GENOMIC DNA]</scope>
    <source>
        <strain evidence="5 6">DSM 22170</strain>
    </source>
</reference>
<keyword evidence="2 3" id="KW-0175">Coiled coil</keyword>
<organism evidence="5 6">
    <name type="scientific">Paenibacillus hunanensis</name>
    <dbReference type="NCBI Taxonomy" id="539262"/>
    <lineage>
        <taxon>Bacteria</taxon>
        <taxon>Bacillati</taxon>
        <taxon>Bacillota</taxon>
        <taxon>Bacilli</taxon>
        <taxon>Bacillales</taxon>
        <taxon>Paenibacillaceae</taxon>
        <taxon>Paenibacillus</taxon>
    </lineage>
</organism>
<sequence>MKIVKLIPIIVLIVALGVGGTLLAMHGKDAVSMAAMKKEGVLTIDTVNSSFEGQSGKVTSVKVKEEDHVKKGQVLMTLDTQDIDLQIQNVKEQMSQLDVQISQAQSELTSQSHKLAQQKASAQLSVQAAQVAEQKVLTGARPEDIQSQEIAVDSAKKSVEVANNGVNAAQTAVATAQQNVDYAQTSYDRAKSLFDNGLGTQASLDTAQNALNTAQKQLQSTQDQLVSAQKQVEVAGNQVRAQETALEKLQNGATAEDRQAAHVQVEQAQQALKQIDQGQEDIQNGQYNIELLKKQKQSLQISMDNLLVQKNRRVLVASADGKVTRVVPKAGENVSAGTPVVMIETGKLYYDLYVGEENIKSFQAGAKVDTNIVSLGKNVQGTVRYITSAPQYAALRMSREKGQADTTSFIVRVDVNRTSDLLPGMTVEVPTNESNN</sequence>
<evidence type="ECO:0000313" key="6">
    <source>
        <dbReference type="Proteomes" id="UP001185028"/>
    </source>
</evidence>
<accession>A0ABU1J4T4</accession>
<dbReference type="PANTHER" id="PTHR32347:SF23">
    <property type="entry name" value="BLL5650 PROTEIN"/>
    <property type="match status" value="1"/>
</dbReference>
<dbReference type="Gene3D" id="2.40.30.170">
    <property type="match status" value="1"/>
</dbReference>
<keyword evidence="6" id="KW-1185">Reference proteome</keyword>
<dbReference type="InterPro" id="IPR011053">
    <property type="entry name" value="Single_hybrid_motif"/>
</dbReference>
<dbReference type="SUPFAM" id="SSF56954">
    <property type="entry name" value="Outer membrane efflux proteins (OEP)"/>
    <property type="match status" value="1"/>
</dbReference>
<evidence type="ECO:0000259" key="4">
    <source>
        <dbReference type="Pfam" id="PF25893"/>
    </source>
</evidence>
<dbReference type="Proteomes" id="UP001185028">
    <property type="component" value="Unassembled WGS sequence"/>
</dbReference>
<dbReference type="EMBL" id="JAVDQH010000024">
    <property type="protein sequence ID" value="MDR6246226.1"/>
    <property type="molecule type" value="Genomic_DNA"/>
</dbReference>
<comment type="subcellular location">
    <subcellularLocation>
        <location evidence="1">Cell envelope</location>
    </subcellularLocation>
</comment>
<dbReference type="Pfam" id="PF25893">
    <property type="entry name" value="HH_CzcB"/>
    <property type="match status" value="1"/>
</dbReference>
<comment type="caution">
    <text evidence="5">The sequence shown here is derived from an EMBL/GenBank/DDBJ whole genome shotgun (WGS) entry which is preliminary data.</text>
</comment>
<feature type="coiled-coil region" evidence="3">
    <location>
        <begin position="204"/>
        <end position="238"/>
    </location>
</feature>
<evidence type="ECO:0000256" key="2">
    <source>
        <dbReference type="ARBA" id="ARBA00023054"/>
    </source>
</evidence>
<evidence type="ECO:0000256" key="3">
    <source>
        <dbReference type="SAM" id="Coils"/>
    </source>
</evidence>
<gene>
    <name evidence="5" type="ORF">JOC58_004146</name>
</gene>
<dbReference type="PRINTS" id="PR01490">
    <property type="entry name" value="RTXTOXIND"/>
</dbReference>
<evidence type="ECO:0000256" key="1">
    <source>
        <dbReference type="ARBA" id="ARBA00004196"/>
    </source>
</evidence>
<dbReference type="PANTHER" id="PTHR32347">
    <property type="entry name" value="EFFLUX SYSTEM COMPONENT YKNX-RELATED"/>
    <property type="match status" value="1"/>
</dbReference>
<proteinExistence type="predicted"/>
<dbReference type="RefSeq" id="WP_188778039.1">
    <property type="nucleotide sequence ID" value="NZ_BMMB01000013.1"/>
</dbReference>
<evidence type="ECO:0000313" key="5">
    <source>
        <dbReference type="EMBL" id="MDR6246226.1"/>
    </source>
</evidence>
<dbReference type="InterPro" id="IPR058648">
    <property type="entry name" value="HH_CzcB-like"/>
</dbReference>
<protein>
    <submittedName>
        <fullName evidence="5">HlyD family secretion protein</fullName>
    </submittedName>
</protein>
<dbReference type="SUPFAM" id="SSF51230">
    <property type="entry name" value="Single hybrid motif"/>
    <property type="match status" value="1"/>
</dbReference>